<gene>
    <name evidence="1" type="ORF">CCAP1982_LOCUS22268</name>
</gene>
<evidence type="ECO:0000313" key="1">
    <source>
        <dbReference type="EMBL" id="CAD7014265.1"/>
    </source>
</evidence>
<reference evidence="1" key="1">
    <citation type="submission" date="2020-11" db="EMBL/GenBank/DDBJ databases">
        <authorList>
            <person name="Whitehead M."/>
        </authorList>
    </citation>
    <scope>NUCLEOTIDE SEQUENCE</scope>
    <source>
        <strain evidence="1">EGII</strain>
    </source>
</reference>
<dbReference type="EMBL" id="CAJHJT010000056">
    <property type="protein sequence ID" value="CAD7014265.1"/>
    <property type="molecule type" value="Genomic_DNA"/>
</dbReference>
<dbReference type="OrthoDB" id="8046114at2759"/>
<name>A0A811VEF6_CERCA</name>
<protein>
    <submittedName>
        <fullName evidence="1">(Mediterranean fruit fly) hypothetical protein</fullName>
    </submittedName>
</protein>
<keyword evidence="2" id="KW-1185">Reference proteome</keyword>
<evidence type="ECO:0000313" key="2">
    <source>
        <dbReference type="Proteomes" id="UP000606786"/>
    </source>
</evidence>
<dbReference type="AlphaFoldDB" id="A0A811VEF6"/>
<dbReference type="Proteomes" id="UP000606786">
    <property type="component" value="Unassembled WGS sequence"/>
</dbReference>
<sequence>MNTTREDVYNLLFSPNTQDYDEEMYINLLQFASSGKIVVVLTQSASAPKLLPLVNKLGIHMFGNKQSLQRLIFMNCDNVATAIQKLLDLHKWRIRPNIIVLDLYAFAYLKDHPTRFPHGVSQAPLLKGYVQCIAVLLNMMNILKNEDAPNQHTSISKPIFSIVVLQKIVGLLTEQQVEVVVDLYYDSKIYREFKTISDFINLLSSENSTK</sequence>
<accession>A0A811VEF6</accession>
<organism evidence="1 2">
    <name type="scientific">Ceratitis capitata</name>
    <name type="common">Mediterranean fruit fly</name>
    <name type="synonym">Tephritis capitata</name>
    <dbReference type="NCBI Taxonomy" id="7213"/>
    <lineage>
        <taxon>Eukaryota</taxon>
        <taxon>Metazoa</taxon>
        <taxon>Ecdysozoa</taxon>
        <taxon>Arthropoda</taxon>
        <taxon>Hexapoda</taxon>
        <taxon>Insecta</taxon>
        <taxon>Pterygota</taxon>
        <taxon>Neoptera</taxon>
        <taxon>Endopterygota</taxon>
        <taxon>Diptera</taxon>
        <taxon>Brachycera</taxon>
        <taxon>Muscomorpha</taxon>
        <taxon>Tephritoidea</taxon>
        <taxon>Tephritidae</taxon>
        <taxon>Ceratitis</taxon>
        <taxon>Ceratitis</taxon>
    </lineage>
</organism>
<comment type="caution">
    <text evidence="1">The sequence shown here is derived from an EMBL/GenBank/DDBJ whole genome shotgun (WGS) entry which is preliminary data.</text>
</comment>
<proteinExistence type="predicted"/>
<dbReference type="KEGG" id="ccat:101455341"/>